<protein>
    <submittedName>
        <fullName evidence="2">Uncharacterized protein</fullName>
    </submittedName>
</protein>
<dbReference type="EMBL" id="GBHO01012191">
    <property type="protein sequence ID" value="JAG31413.1"/>
    <property type="molecule type" value="Transcribed_RNA"/>
</dbReference>
<feature type="region of interest" description="Disordered" evidence="1">
    <location>
        <begin position="87"/>
        <end position="170"/>
    </location>
</feature>
<reference evidence="2" key="1">
    <citation type="journal article" date="2014" name="PLoS ONE">
        <title>Transcriptome-Based Identification of ABC Transporters in the Western Tarnished Plant Bug Lygus hesperus.</title>
        <authorList>
            <person name="Hull J.J."/>
            <person name="Chaney K."/>
            <person name="Geib S.M."/>
            <person name="Fabrick J.A."/>
            <person name="Brent C.S."/>
            <person name="Walsh D."/>
            <person name="Lavine L.C."/>
        </authorList>
    </citation>
    <scope>NUCLEOTIDE SEQUENCE</scope>
</reference>
<accession>A0A0A9YJY7</accession>
<feature type="non-terminal residue" evidence="2">
    <location>
        <position position="1"/>
    </location>
</feature>
<reference evidence="2" key="2">
    <citation type="submission" date="2014-07" db="EMBL/GenBank/DDBJ databases">
        <authorList>
            <person name="Hull J."/>
        </authorList>
    </citation>
    <scope>NUCLEOTIDE SEQUENCE</scope>
</reference>
<name>A0A0A9YJY7_LYGHE</name>
<evidence type="ECO:0000256" key="1">
    <source>
        <dbReference type="SAM" id="MobiDB-lite"/>
    </source>
</evidence>
<proteinExistence type="predicted"/>
<sequence length="170" mass="19612">ELLLPLVPDEYIRFKMEELKARSKAYYDYSASKEKVYHEKQPIYIQGKESWKEGWITKQLPEPRSYIVQDQNGQEYRRNSLHLRERKLPYDAPPPTNPHSALKEVQPTSRKSIPVILETPKERKSIPSERTSIPVVPRTPTAKGRKSMPSEVASSPFRGFSPIISPPKDA</sequence>
<dbReference type="AlphaFoldDB" id="A0A0A9YJY7"/>
<organism evidence="2">
    <name type="scientific">Lygus hesperus</name>
    <name type="common">Western plant bug</name>
    <dbReference type="NCBI Taxonomy" id="30085"/>
    <lineage>
        <taxon>Eukaryota</taxon>
        <taxon>Metazoa</taxon>
        <taxon>Ecdysozoa</taxon>
        <taxon>Arthropoda</taxon>
        <taxon>Hexapoda</taxon>
        <taxon>Insecta</taxon>
        <taxon>Pterygota</taxon>
        <taxon>Neoptera</taxon>
        <taxon>Paraneoptera</taxon>
        <taxon>Hemiptera</taxon>
        <taxon>Heteroptera</taxon>
        <taxon>Panheteroptera</taxon>
        <taxon>Cimicomorpha</taxon>
        <taxon>Miridae</taxon>
        <taxon>Mirini</taxon>
        <taxon>Lygus</taxon>
    </lineage>
</organism>
<evidence type="ECO:0000313" key="2">
    <source>
        <dbReference type="EMBL" id="JAG31413.1"/>
    </source>
</evidence>
<feature type="non-terminal residue" evidence="2">
    <location>
        <position position="170"/>
    </location>
</feature>
<gene>
    <name evidence="2" type="ORF">CM83_1021</name>
</gene>